<gene>
    <name evidence="1" type="ORF">BpHYR1_036829</name>
</gene>
<name>A0A3M7RGP8_BRAPC</name>
<comment type="caution">
    <text evidence="1">The sequence shown here is derived from an EMBL/GenBank/DDBJ whole genome shotgun (WGS) entry which is preliminary data.</text>
</comment>
<evidence type="ECO:0000313" key="1">
    <source>
        <dbReference type="EMBL" id="RNA22701.1"/>
    </source>
</evidence>
<dbReference type="Proteomes" id="UP000276133">
    <property type="component" value="Unassembled WGS sequence"/>
</dbReference>
<organism evidence="1 2">
    <name type="scientific">Brachionus plicatilis</name>
    <name type="common">Marine rotifer</name>
    <name type="synonym">Brachionus muelleri</name>
    <dbReference type="NCBI Taxonomy" id="10195"/>
    <lineage>
        <taxon>Eukaryota</taxon>
        <taxon>Metazoa</taxon>
        <taxon>Spiralia</taxon>
        <taxon>Gnathifera</taxon>
        <taxon>Rotifera</taxon>
        <taxon>Eurotatoria</taxon>
        <taxon>Monogononta</taxon>
        <taxon>Pseudotrocha</taxon>
        <taxon>Ploima</taxon>
        <taxon>Brachionidae</taxon>
        <taxon>Brachionus</taxon>
    </lineage>
</organism>
<dbReference type="EMBL" id="REGN01003413">
    <property type="protein sequence ID" value="RNA22701.1"/>
    <property type="molecule type" value="Genomic_DNA"/>
</dbReference>
<dbReference type="AlphaFoldDB" id="A0A3M7RGP8"/>
<protein>
    <submittedName>
        <fullName evidence="1">Uncharacterized protein</fullName>
    </submittedName>
</protein>
<evidence type="ECO:0000313" key="2">
    <source>
        <dbReference type="Proteomes" id="UP000276133"/>
    </source>
</evidence>
<proteinExistence type="predicted"/>
<keyword evidence="2" id="KW-1185">Reference proteome</keyword>
<accession>A0A3M7RGP8</accession>
<sequence>MHSSSVPLSEMEHLDYLGKFALGSDKILHGRNLNCSERQNFHMAASHLLIVATLKILLE</sequence>
<reference evidence="1 2" key="1">
    <citation type="journal article" date="2018" name="Sci. Rep.">
        <title>Genomic signatures of local adaptation to the degree of environmental predictability in rotifers.</title>
        <authorList>
            <person name="Franch-Gras L."/>
            <person name="Hahn C."/>
            <person name="Garcia-Roger E.M."/>
            <person name="Carmona M.J."/>
            <person name="Serra M."/>
            <person name="Gomez A."/>
        </authorList>
    </citation>
    <scope>NUCLEOTIDE SEQUENCE [LARGE SCALE GENOMIC DNA]</scope>
    <source>
        <strain evidence="1">HYR1</strain>
    </source>
</reference>